<feature type="non-terminal residue" evidence="1">
    <location>
        <position position="1"/>
    </location>
</feature>
<evidence type="ECO:0000313" key="1">
    <source>
        <dbReference type="EMBL" id="KAI4806727.1"/>
    </source>
</evidence>
<protein>
    <submittedName>
        <fullName evidence="1">Uncharacterized protein</fullName>
    </submittedName>
</protein>
<sequence>LPNTLQKYEHHLKDELQLPLHSCLLFWLRGADQRIKGLWDWGPEDVHCWADRATKRGESVVYQTCQAPKGEGGARPGTRFYGRVKNLSAEQIWRRGKRRPKKGIKGSRQQGFLREGRWTR</sequence>
<accession>A0ACB9W2L7</accession>
<feature type="non-terminal residue" evidence="1">
    <location>
        <position position="120"/>
    </location>
</feature>
<reference evidence="1" key="1">
    <citation type="submission" date="2022-05" db="EMBL/GenBank/DDBJ databases">
        <title>Chromosome-level genome of Chaenocephalus aceratus.</title>
        <authorList>
            <person name="Park H."/>
        </authorList>
    </citation>
    <scope>NUCLEOTIDE SEQUENCE</scope>
    <source>
        <strain evidence="1">KU_202001</strain>
    </source>
</reference>
<evidence type="ECO:0000313" key="2">
    <source>
        <dbReference type="Proteomes" id="UP001057452"/>
    </source>
</evidence>
<comment type="caution">
    <text evidence="1">The sequence shown here is derived from an EMBL/GenBank/DDBJ whole genome shotgun (WGS) entry which is preliminary data.</text>
</comment>
<keyword evidence="2" id="KW-1185">Reference proteome</keyword>
<dbReference type="Proteomes" id="UP001057452">
    <property type="component" value="Chromosome 20"/>
</dbReference>
<proteinExistence type="predicted"/>
<name>A0ACB9W2L7_CHAAC</name>
<organism evidence="1 2">
    <name type="scientific">Chaenocephalus aceratus</name>
    <name type="common">Blackfin icefish</name>
    <name type="synonym">Chaenichthys aceratus</name>
    <dbReference type="NCBI Taxonomy" id="36190"/>
    <lineage>
        <taxon>Eukaryota</taxon>
        <taxon>Metazoa</taxon>
        <taxon>Chordata</taxon>
        <taxon>Craniata</taxon>
        <taxon>Vertebrata</taxon>
        <taxon>Euteleostomi</taxon>
        <taxon>Actinopterygii</taxon>
        <taxon>Neopterygii</taxon>
        <taxon>Teleostei</taxon>
        <taxon>Neoteleostei</taxon>
        <taxon>Acanthomorphata</taxon>
        <taxon>Eupercaria</taxon>
        <taxon>Perciformes</taxon>
        <taxon>Notothenioidei</taxon>
        <taxon>Channichthyidae</taxon>
        <taxon>Chaenocephalus</taxon>
    </lineage>
</organism>
<gene>
    <name evidence="1" type="ORF">KUCAC02_017538</name>
</gene>
<dbReference type="EMBL" id="CM043804">
    <property type="protein sequence ID" value="KAI4806727.1"/>
    <property type="molecule type" value="Genomic_DNA"/>
</dbReference>